<organism evidence="1 2">
    <name type="scientific">Streptomyces pilosus</name>
    <dbReference type="NCBI Taxonomy" id="28893"/>
    <lineage>
        <taxon>Bacteria</taxon>
        <taxon>Bacillati</taxon>
        <taxon>Actinomycetota</taxon>
        <taxon>Actinomycetes</taxon>
        <taxon>Kitasatosporales</taxon>
        <taxon>Streptomycetaceae</taxon>
        <taxon>Streptomyces</taxon>
    </lineage>
</organism>
<reference evidence="1" key="1">
    <citation type="journal article" date="2014" name="Int. J. Syst. Evol. Microbiol.">
        <title>Complete genome sequence of Corynebacterium casei LMG S-19264T (=DSM 44701T), isolated from a smear-ripened cheese.</title>
        <authorList>
            <consortium name="US DOE Joint Genome Institute (JGI-PGF)"/>
            <person name="Walter F."/>
            <person name="Albersmeier A."/>
            <person name="Kalinowski J."/>
            <person name="Ruckert C."/>
        </authorList>
    </citation>
    <scope>NUCLEOTIDE SEQUENCE</scope>
    <source>
        <strain evidence="1">JCM 4403</strain>
    </source>
</reference>
<evidence type="ECO:0000313" key="1">
    <source>
        <dbReference type="EMBL" id="GGR03770.1"/>
    </source>
</evidence>
<dbReference type="RefSeq" id="WP_189561167.1">
    <property type="nucleotide sequence ID" value="NZ_BMTU01000016.1"/>
</dbReference>
<accession>A0A918F3F9</accession>
<reference evidence="1" key="2">
    <citation type="submission" date="2020-09" db="EMBL/GenBank/DDBJ databases">
        <authorList>
            <person name="Sun Q."/>
            <person name="Ohkuma M."/>
        </authorList>
    </citation>
    <scope>NUCLEOTIDE SEQUENCE</scope>
    <source>
        <strain evidence="1">JCM 4403</strain>
    </source>
</reference>
<sequence length="180" mass="19418">MNAAPPGRPAIGPKVPINFPTGLLEDMEAGASVARLSQAAWIRRAAARALPETFEGLASSDMFRFLSTAEGGADPAHDVDDATIHRLLSVADHGTLCIEPFTAETLSTETVGWRRRLSSIIRGFVADGARVVLYQVAHGTITFRQPRESAPAQHGGHTLYLDDAAAHCWHQALRKRLFPG</sequence>
<dbReference type="EMBL" id="BMTU01000016">
    <property type="protein sequence ID" value="GGR03770.1"/>
    <property type="molecule type" value="Genomic_DNA"/>
</dbReference>
<name>A0A918F3F9_9ACTN</name>
<keyword evidence="2" id="KW-1185">Reference proteome</keyword>
<evidence type="ECO:0000313" key="2">
    <source>
        <dbReference type="Proteomes" id="UP000656732"/>
    </source>
</evidence>
<comment type="caution">
    <text evidence="1">The sequence shown here is derived from an EMBL/GenBank/DDBJ whole genome shotgun (WGS) entry which is preliminary data.</text>
</comment>
<dbReference type="AlphaFoldDB" id="A0A918F3F9"/>
<proteinExistence type="predicted"/>
<gene>
    <name evidence="1" type="ORF">GCM10010280_59810</name>
</gene>
<protein>
    <submittedName>
        <fullName evidence="1">Uncharacterized protein</fullName>
    </submittedName>
</protein>
<dbReference type="Proteomes" id="UP000656732">
    <property type="component" value="Unassembled WGS sequence"/>
</dbReference>